<keyword evidence="2" id="KW-1185">Reference proteome</keyword>
<reference evidence="1 2" key="1">
    <citation type="journal article" date="2011" name="EMBO J.">
        <title>Structural diversity of bacterial flagellar motors.</title>
        <authorList>
            <person name="Chen S."/>
            <person name="Beeby M."/>
            <person name="Murphy G.E."/>
            <person name="Leadbetter J.R."/>
            <person name="Hendrixson D.R."/>
            <person name="Briegel A."/>
            <person name="Li Z."/>
            <person name="Shi J."/>
            <person name="Tocheva E.I."/>
            <person name="Muller A."/>
            <person name="Dobro M.J."/>
            <person name="Jensen G.J."/>
        </authorList>
    </citation>
    <scope>NUCLEOTIDE SEQUENCE [LARGE SCALE GENOMIC DNA]</scope>
    <source>
        <strain evidence="1 2">DSM 6540</strain>
    </source>
</reference>
<dbReference type="STRING" id="1009370.ALO_17326"/>
<protein>
    <submittedName>
        <fullName evidence="1">Transposase IS116/IS110/IS902</fullName>
    </submittedName>
</protein>
<dbReference type="Proteomes" id="UP000003240">
    <property type="component" value="Unassembled WGS sequence"/>
</dbReference>
<dbReference type="AlphaFoldDB" id="F7NMY2"/>
<evidence type="ECO:0000313" key="1">
    <source>
        <dbReference type="EMBL" id="EGO62600.1"/>
    </source>
</evidence>
<sequence>KPRHPVFHAYFLRRIREGKTKPQALVCIMRRAVRIIYGMMKTKSEYRPYETD</sequence>
<dbReference type="eggNOG" id="ENOG5033CWZ">
    <property type="taxonomic scope" value="Bacteria"/>
</dbReference>
<accession>F7NMY2</accession>
<dbReference type="EMBL" id="AFGF01000195">
    <property type="protein sequence ID" value="EGO62600.1"/>
    <property type="molecule type" value="Genomic_DNA"/>
</dbReference>
<gene>
    <name evidence="1" type="ORF">ALO_17326</name>
</gene>
<name>F7NMY2_9FIRM</name>
<proteinExistence type="predicted"/>
<feature type="non-terminal residue" evidence="1">
    <location>
        <position position="1"/>
    </location>
</feature>
<comment type="caution">
    <text evidence="1">The sequence shown here is derived from an EMBL/GenBank/DDBJ whole genome shotgun (WGS) entry which is preliminary data.</text>
</comment>
<organism evidence="1 2">
    <name type="scientific">Acetonema longum DSM 6540</name>
    <dbReference type="NCBI Taxonomy" id="1009370"/>
    <lineage>
        <taxon>Bacteria</taxon>
        <taxon>Bacillati</taxon>
        <taxon>Bacillota</taxon>
        <taxon>Negativicutes</taxon>
        <taxon>Acetonemataceae</taxon>
        <taxon>Acetonema</taxon>
    </lineage>
</organism>
<evidence type="ECO:0000313" key="2">
    <source>
        <dbReference type="Proteomes" id="UP000003240"/>
    </source>
</evidence>